<dbReference type="OrthoDB" id="6781302at2759"/>
<name>A0A8S3XPP3_PARAO</name>
<accession>A0A8S3XPP3</accession>
<proteinExistence type="predicted"/>
<reference evidence="1" key="1">
    <citation type="submission" date="2021-04" db="EMBL/GenBank/DDBJ databases">
        <authorList>
            <person name="Tunstrom K."/>
        </authorList>
    </citation>
    <scope>NUCLEOTIDE SEQUENCE</scope>
</reference>
<gene>
    <name evidence="1" type="ORF">PAPOLLO_LOCUS19834</name>
</gene>
<dbReference type="EMBL" id="CAJQZP010001218">
    <property type="protein sequence ID" value="CAG5031952.1"/>
    <property type="molecule type" value="Genomic_DNA"/>
</dbReference>
<protein>
    <submittedName>
        <fullName evidence="1">(apollo) hypothetical protein</fullName>
    </submittedName>
</protein>
<comment type="caution">
    <text evidence="1">The sequence shown here is derived from an EMBL/GenBank/DDBJ whole genome shotgun (WGS) entry which is preliminary data.</text>
</comment>
<evidence type="ECO:0000313" key="2">
    <source>
        <dbReference type="Proteomes" id="UP000691718"/>
    </source>
</evidence>
<sequence>MKQFEYKELDFLQKRLDITRQTEKVFKQRCINPIKKEAILHQLVPYIPENWRKFWLNLQTDNDTSDLVMQEESNLEDIN</sequence>
<dbReference type="AlphaFoldDB" id="A0A8S3XPP3"/>
<evidence type="ECO:0000313" key="1">
    <source>
        <dbReference type="EMBL" id="CAG5031952.1"/>
    </source>
</evidence>
<organism evidence="1 2">
    <name type="scientific">Parnassius apollo</name>
    <name type="common">Apollo butterfly</name>
    <name type="synonym">Papilio apollo</name>
    <dbReference type="NCBI Taxonomy" id="110799"/>
    <lineage>
        <taxon>Eukaryota</taxon>
        <taxon>Metazoa</taxon>
        <taxon>Ecdysozoa</taxon>
        <taxon>Arthropoda</taxon>
        <taxon>Hexapoda</taxon>
        <taxon>Insecta</taxon>
        <taxon>Pterygota</taxon>
        <taxon>Neoptera</taxon>
        <taxon>Endopterygota</taxon>
        <taxon>Lepidoptera</taxon>
        <taxon>Glossata</taxon>
        <taxon>Ditrysia</taxon>
        <taxon>Papilionoidea</taxon>
        <taxon>Papilionidae</taxon>
        <taxon>Parnassiinae</taxon>
        <taxon>Parnassini</taxon>
        <taxon>Parnassius</taxon>
        <taxon>Parnassius</taxon>
    </lineage>
</organism>
<dbReference type="Proteomes" id="UP000691718">
    <property type="component" value="Unassembled WGS sequence"/>
</dbReference>
<keyword evidence="2" id="KW-1185">Reference proteome</keyword>